<protein>
    <submittedName>
        <fullName evidence="2">Uncharacterized protein</fullName>
    </submittedName>
</protein>
<dbReference type="Proteomes" id="UP000236316">
    <property type="component" value="Segment"/>
</dbReference>
<evidence type="ECO:0000256" key="1">
    <source>
        <dbReference type="SAM" id="Phobius"/>
    </source>
</evidence>
<name>A0A2I2L650_9VIRU</name>
<dbReference type="Gene3D" id="3.40.50.1460">
    <property type="match status" value="1"/>
</dbReference>
<gene>
    <name evidence="2" type="ORF">ORPV_1118</name>
</gene>
<dbReference type="GeneID" id="35381784"/>
<feature type="transmembrane region" description="Helical" evidence="1">
    <location>
        <begin position="303"/>
        <end position="323"/>
    </location>
</feature>
<dbReference type="EMBL" id="LT906555">
    <property type="protein sequence ID" value="SNW63022.1"/>
    <property type="molecule type" value="Genomic_DNA"/>
</dbReference>
<sequence length="327" mass="37234">MNILPKKGQKTYFIGLISVYRLPNTVNDVKALRDEYLIPELGIKETDMKIITNGTREQFSYLKDDSYISAKSTAGVSKAFRDIVGNFEKGKEEYNLVILVASHGKRDMLGETYLEWGKQVKITGDELSKYYLSYIPENARTLILVDTCHGGGLIDVDMKSGERAGEGKYKAKINVLCGCEEDEVAEETYDIKTGKMMGSLVKAFVKSYRDEDMMGSIRKYLEKHGQKLVVGESHPENNNVSEKENMSDHSEFVVRSDSNCDKHDDTSSKKDCPLTPYDHGRVHDDGCGCNKCYNKCGYGQQSWWWIIVLIVIILLLLLVWWWAKRRC</sequence>
<dbReference type="RefSeq" id="YP_009449324.1">
    <property type="nucleotide sequence ID" value="NC_036594.1"/>
</dbReference>
<keyword evidence="1" id="KW-0812">Transmembrane</keyword>
<evidence type="ECO:0000313" key="3">
    <source>
        <dbReference type="Proteomes" id="UP000236316"/>
    </source>
</evidence>
<proteinExistence type="predicted"/>
<reference evidence="2" key="1">
    <citation type="submission" date="2017-08" db="EMBL/GenBank/DDBJ databases">
        <authorList>
            <consortium name="Urmite Genomes"/>
        </authorList>
    </citation>
    <scope>NUCLEOTIDE SEQUENCE [LARGE SCALE GENOMIC DNA]</scope>
    <source>
        <strain evidence="2">IHUMI-LCC2</strain>
    </source>
</reference>
<dbReference type="KEGG" id="vg:35381784"/>
<evidence type="ECO:0000313" key="2">
    <source>
        <dbReference type="EMBL" id="SNW63022.1"/>
    </source>
</evidence>
<keyword evidence="3" id="KW-1185">Reference proteome</keyword>
<accession>A0A2I2L650</accession>
<keyword evidence="1" id="KW-0472">Membrane</keyword>
<keyword evidence="1" id="KW-1133">Transmembrane helix</keyword>
<organism evidence="2">
    <name type="scientific">Orpheovirus IHUMI-LCC2</name>
    <dbReference type="NCBI Taxonomy" id="2023057"/>
    <lineage>
        <taxon>Viruses</taxon>
        <taxon>Varidnaviria</taxon>
        <taxon>Bamfordvirae</taxon>
        <taxon>Nucleocytoviricota</taxon>
        <taxon>Megaviricetes</taxon>
        <taxon>Pimascovirales</taxon>
        <taxon>Ocovirineae</taxon>
        <taxon>Orpheoviridae</taxon>
        <taxon>Alphaorpheovirus</taxon>
        <taxon>Alphaorpheovirus massiliense</taxon>
    </lineage>
</organism>